<feature type="domain" description="Fe2OG dioxygenase" evidence="6">
    <location>
        <begin position="77"/>
        <end position="193"/>
    </location>
</feature>
<dbReference type="EMBL" id="JAFCMP010000090">
    <property type="protein sequence ID" value="KAG5187270.1"/>
    <property type="molecule type" value="Genomic_DNA"/>
</dbReference>
<dbReference type="InterPro" id="IPR045054">
    <property type="entry name" value="P4HA-like"/>
</dbReference>
<dbReference type="PANTHER" id="PTHR10869:SF236">
    <property type="entry name" value="PROLYL 4-HYDROXYLASE ALPHA SUBUNIT DOMAIN-CONTAINING PROTEIN"/>
    <property type="match status" value="1"/>
</dbReference>
<evidence type="ECO:0000256" key="2">
    <source>
        <dbReference type="ARBA" id="ARBA00022723"/>
    </source>
</evidence>
<dbReference type="PANTHER" id="PTHR10869">
    <property type="entry name" value="PROLYL 4-HYDROXYLASE ALPHA SUBUNIT"/>
    <property type="match status" value="1"/>
</dbReference>
<evidence type="ECO:0000256" key="4">
    <source>
        <dbReference type="ARBA" id="ARBA00023002"/>
    </source>
</evidence>
<evidence type="ECO:0000256" key="1">
    <source>
        <dbReference type="ARBA" id="ARBA00001961"/>
    </source>
</evidence>
<keyword evidence="3" id="KW-0223">Dioxygenase</keyword>
<dbReference type="AlphaFoldDB" id="A0A836CHZ3"/>
<reference evidence="7" key="1">
    <citation type="submission" date="2021-02" db="EMBL/GenBank/DDBJ databases">
        <title>First Annotated Genome of the Yellow-green Alga Tribonema minus.</title>
        <authorList>
            <person name="Mahan K.M."/>
        </authorList>
    </citation>
    <scope>NUCLEOTIDE SEQUENCE</scope>
    <source>
        <strain evidence="7">UTEX B ZZ1240</strain>
    </source>
</reference>
<protein>
    <recommendedName>
        <fullName evidence="6">Fe2OG dioxygenase domain-containing protein</fullName>
    </recommendedName>
</protein>
<accession>A0A836CHZ3</accession>
<dbReference type="GO" id="GO:0005506">
    <property type="term" value="F:iron ion binding"/>
    <property type="evidence" value="ECO:0007669"/>
    <property type="project" value="InterPro"/>
</dbReference>
<keyword evidence="2" id="KW-0479">Metal-binding</keyword>
<evidence type="ECO:0000313" key="7">
    <source>
        <dbReference type="EMBL" id="KAG5187270.1"/>
    </source>
</evidence>
<proteinExistence type="predicted"/>
<evidence type="ECO:0000256" key="5">
    <source>
        <dbReference type="ARBA" id="ARBA00023004"/>
    </source>
</evidence>
<dbReference type="InterPro" id="IPR005123">
    <property type="entry name" value="Oxoglu/Fe-dep_dioxygenase_dom"/>
</dbReference>
<organism evidence="7 8">
    <name type="scientific">Tribonema minus</name>
    <dbReference type="NCBI Taxonomy" id="303371"/>
    <lineage>
        <taxon>Eukaryota</taxon>
        <taxon>Sar</taxon>
        <taxon>Stramenopiles</taxon>
        <taxon>Ochrophyta</taxon>
        <taxon>PX clade</taxon>
        <taxon>Xanthophyceae</taxon>
        <taxon>Tribonematales</taxon>
        <taxon>Tribonemataceae</taxon>
        <taxon>Tribonema</taxon>
    </lineage>
</organism>
<dbReference type="Proteomes" id="UP000664859">
    <property type="component" value="Unassembled WGS sequence"/>
</dbReference>
<evidence type="ECO:0000259" key="6">
    <source>
        <dbReference type="PROSITE" id="PS51471"/>
    </source>
</evidence>
<dbReference type="OrthoDB" id="69177at2759"/>
<dbReference type="GO" id="GO:0004656">
    <property type="term" value="F:procollagen-proline 4-dioxygenase activity"/>
    <property type="evidence" value="ECO:0007669"/>
    <property type="project" value="TreeGrafter"/>
</dbReference>
<name>A0A836CHZ3_9STRA</name>
<sequence>VYQDLIFRIDGFLTPAECGAWIDWGEETGFENTFHTATREIAHRDNGRLQVHSPDIAAAIWQRIQPFVPAELSRGRKAAGCNANIRLYRYCVGQRFGKHIDESVLDPTTGATSEYTLLLYLNGAGSPVRGEEGPLAGGETLFYKGSYGGKLAASVTPIAGSCLVHGHGARCLLHEGALVTSGVKYLLRTDVMYK</sequence>
<feature type="non-terminal residue" evidence="7">
    <location>
        <position position="1"/>
    </location>
</feature>
<evidence type="ECO:0000313" key="8">
    <source>
        <dbReference type="Proteomes" id="UP000664859"/>
    </source>
</evidence>
<feature type="non-terminal residue" evidence="7">
    <location>
        <position position="194"/>
    </location>
</feature>
<comment type="cofactor">
    <cofactor evidence="1">
        <name>L-ascorbate</name>
        <dbReference type="ChEBI" id="CHEBI:38290"/>
    </cofactor>
</comment>
<evidence type="ECO:0000256" key="3">
    <source>
        <dbReference type="ARBA" id="ARBA00022964"/>
    </source>
</evidence>
<keyword evidence="8" id="KW-1185">Reference proteome</keyword>
<dbReference type="InterPro" id="IPR006620">
    <property type="entry name" value="Pro_4_hyd_alph"/>
</dbReference>
<comment type="caution">
    <text evidence="7">The sequence shown here is derived from an EMBL/GenBank/DDBJ whole genome shotgun (WGS) entry which is preliminary data.</text>
</comment>
<dbReference type="SMART" id="SM00702">
    <property type="entry name" value="P4Hc"/>
    <property type="match status" value="1"/>
</dbReference>
<dbReference type="PROSITE" id="PS51471">
    <property type="entry name" value="FE2OG_OXY"/>
    <property type="match status" value="1"/>
</dbReference>
<dbReference type="GO" id="GO:0031418">
    <property type="term" value="F:L-ascorbic acid binding"/>
    <property type="evidence" value="ECO:0007669"/>
    <property type="project" value="InterPro"/>
</dbReference>
<dbReference type="GO" id="GO:0005783">
    <property type="term" value="C:endoplasmic reticulum"/>
    <property type="evidence" value="ECO:0007669"/>
    <property type="project" value="TreeGrafter"/>
</dbReference>
<keyword evidence="5" id="KW-0408">Iron</keyword>
<gene>
    <name evidence="7" type="ORF">JKP88DRAFT_307477</name>
</gene>
<dbReference type="Gene3D" id="2.60.120.620">
    <property type="entry name" value="q2cbj1_9rhob like domain"/>
    <property type="match status" value="1"/>
</dbReference>
<keyword evidence="4" id="KW-0560">Oxidoreductase</keyword>